<comment type="caution">
    <text evidence="2">The sequence shown here is derived from an EMBL/GenBank/DDBJ whole genome shotgun (WGS) entry which is preliminary data.</text>
</comment>
<keyword evidence="1" id="KW-0472">Membrane</keyword>
<organism evidence="2 3">
    <name type="scientific">Candidatus Yanofskybacteria bacterium RIFCSPHIGHO2_01_FULL_41_53</name>
    <dbReference type="NCBI Taxonomy" id="1802663"/>
    <lineage>
        <taxon>Bacteria</taxon>
        <taxon>Candidatus Yanofskyibacteriota</taxon>
    </lineage>
</organism>
<keyword evidence="1" id="KW-0812">Transmembrane</keyword>
<evidence type="ECO:0000313" key="2">
    <source>
        <dbReference type="EMBL" id="OGM99943.1"/>
    </source>
</evidence>
<dbReference type="Proteomes" id="UP000177117">
    <property type="component" value="Unassembled WGS sequence"/>
</dbReference>
<dbReference type="AlphaFoldDB" id="A0A1F8EGI8"/>
<feature type="transmembrane region" description="Helical" evidence="1">
    <location>
        <begin position="20"/>
        <end position="45"/>
    </location>
</feature>
<evidence type="ECO:0000256" key="1">
    <source>
        <dbReference type="SAM" id="Phobius"/>
    </source>
</evidence>
<gene>
    <name evidence="2" type="ORF">A2650_01495</name>
</gene>
<proteinExistence type="predicted"/>
<accession>A0A1F8EGI8</accession>
<feature type="transmembrane region" description="Helical" evidence="1">
    <location>
        <begin position="147"/>
        <end position="168"/>
    </location>
</feature>
<keyword evidence="1" id="KW-1133">Transmembrane helix</keyword>
<dbReference type="EMBL" id="MGJD01000032">
    <property type="protein sequence ID" value="OGM99943.1"/>
    <property type="molecule type" value="Genomic_DNA"/>
</dbReference>
<reference evidence="2 3" key="1">
    <citation type="journal article" date="2016" name="Nat. Commun.">
        <title>Thousands of microbial genomes shed light on interconnected biogeochemical processes in an aquifer system.</title>
        <authorList>
            <person name="Anantharaman K."/>
            <person name="Brown C.T."/>
            <person name="Hug L.A."/>
            <person name="Sharon I."/>
            <person name="Castelle C.J."/>
            <person name="Probst A.J."/>
            <person name="Thomas B.C."/>
            <person name="Singh A."/>
            <person name="Wilkins M.J."/>
            <person name="Karaoz U."/>
            <person name="Brodie E.L."/>
            <person name="Williams K.H."/>
            <person name="Hubbard S.S."/>
            <person name="Banfield J.F."/>
        </authorList>
    </citation>
    <scope>NUCLEOTIDE SEQUENCE [LARGE SCALE GENOMIC DNA]</scope>
</reference>
<evidence type="ECO:0000313" key="3">
    <source>
        <dbReference type="Proteomes" id="UP000177117"/>
    </source>
</evidence>
<feature type="transmembrane region" description="Helical" evidence="1">
    <location>
        <begin position="52"/>
        <end position="70"/>
    </location>
</feature>
<feature type="transmembrane region" description="Helical" evidence="1">
    <location>
        <begin position="203"/>
        <end position="223"/>
    </location>
</feature>
<name>A0A1F8EGI8_9BACT</name>
<sequence>MGQNKSWFIRAKGFICKSNWPFLVAFIVATLNTEFAIPFVLVGIFELTGHNLSLAAGIWASTELCWWFWFSGWLYREKIRKISTVAEAIDISQKAAKGFDLREFLRPNLGDLYPVVLVKDFARKHGIENFDIDNYQDNPIFIAIRRFGYIISCVFIFIFGLLPLFWILGLMVCRATKWKLALALLFISNFLKNYYLAQVYEKIGFWWFALFFVAFILTMSYIVKSIIKKLKAYNNQTAS</sequence>
<protein>
    <submittedName>
        <fullName evidence="2">Uncharacterized protein</fullName>
    </submittedName>
</protein>